<reference evidence="9" key="2">
    <citation type="submission" date="2021-04" db="EMBL/GenBank/DDBJ databases">
        <authorList>
            <person name="Gilroy R."/>
        </authorList>
    </citation>
    <scope>NUCLEOTIDE SEQUENCE</scope>
    <source>
        <strain evidence="9">CHK191-13928</strain>
    </source>
</reference>
<proteinExistence type="inferred from homology"/>
<keyword evidence="1 7" id="KW-0723">Serine/threonine-protein kinase</keyword>
<dbReference type="GO" id="GO:0042174">
    <property type="term" value="P:negative regulation of sporulation resulting in formation of a cellular spore"/>
    <property type="evidence" value="ECO:0007669"/>
    <property type="project" value="InterPro"/>
</dbReference>
<dbReference type="AlphaFoldDB" id="A0A9D2B9X0"/>
<keyword evidence="4 7" id="KW-0418">Kinase</keyword>
<keyword evidence="5 7" id="KW-0067">ATP-binding</keyword>
<dbReference type="PANTHER" id="PTHR35526">
    <property type="entry name" value="ANTI-SIGMA-F FACTOR RSBW-RELATED"/>
    <property type="match status" value="1"/>
</dbReference>
<gene>
    <name evidence="7 9" type="primary">spoIIAB</name>
    <name evidence="9" type="ORF">H9735_09380</name>
</gene>
<evidence type="ECO:0000256" key="5">
    <source>
        <dbReference type="ARBA" id="ARBA00022840"/>
    </source>
</evidence>
<dbReference type="Gene3D" id="3.30.565.10">
    <property type="entry name" value="Histidine kinase-like ATPase, C-terminal domain"/>
    <property type="match status" value="1"/>
</dbReference>
<dbReference type="GO" id="GO:0016989">
    <property type="term" value="F:sigma factor antagonist activity"/>
    <property type="evidence" value="ECO:0007669"/>
    <property type="project" value="InterPro"/>
</dbReference>
<keyword evidence="6 7" id="KW-0749">Sporulation</keyword>
<dbReference type="InterPro" id="IPR036890">
    <property type="entry name" value="HATPase_C_sf"/>
</dbReference>
<protein>
    <recommendedName>
        <fullName evidence="7">Anti-sigma F factor</fullName>
        <ecNumber evidence="7">2.7.11.1</ecNumber>
    </recommendedName>
    <alternativeName>
        <fullName evidence="7">Stage II sporulation protein AB</fullName>
    </alternativeName>
</protein>
<dbReference type="HAMAP" id="MF_00637">
    <property type="entry name" value="Anti_sigma_F"/>
    <property type="match status" value="1"/>
</dbReference>
<name>A0A9D2B9X0_9FIRM</name>
<evidence type="ECO:0000256" key="7">
    <source>
        <dbReference type="HAMAP-Rule" id="MF_00637"/>
    </source>
</evidence>
<organism evidence="9 10">
    <name type="scientific">Candidatus Anaerostipes excrementavium</name>
    <dbReference type="NCBI Taxonomy" id="2838463"/>
    <lineage>
        <taxon>Bacteria</taxon>
        <taxon>Bacillati</taxon>
        <taxon>Bacillota</taxon>
        <taxon>Clostridia</taxon>
        <taxon>Lachnospirales</taxon>
        <taxon>Lachnospiraceae</taxon>
        <taxon>Anaerostipes</taxon>
    </lineage>
</organism>
<reference evidence="9" key="1">
    <citation type="journal article" date="2021" name="PeerJ">
        <title>Extensive microbial diversity within the chicken gut microbiome revealed by metagenomics and culture.</title>
        <authorList>
            <person name="Gilroy R."/>
            <person name="Ravi A."/>
            <person name="Getino M."/>
            <person name="Pursley I."/>
            <person name="Horton D.L."/>
            <person name="Alikhan N.F."/>
            <person name="Baker D."/>
            <person name="Gharbi K."/>
            <person name="Hall N."/>
            <person name="Watson M."/>
            <person name="Adriaenssens E.M."/>
            <person name="Foster-Nyarko E."/>
            <person name="Jarju S."/>
            <person name="Secka A."/>
            <person name="Antonio M."/>
            <person name="Oren A."/>
            <person name="Chaudhuri R.R."/>
            <person name="La Ragione R."/>
            <person name="Hildebrand F."/>
            <person name="Pallen M.J."/>
        </authorList>
    </citation>
    <scope>NUCLEOTIDE SEQUENCE</scope>
    <source>
        <strain evidence="9">CHK191-13928</strain>
    </source>
</reference>
<dbReference type="InterPro" id="IPR050267">
    <property type="entry name" value="Anti-sigma-factor_SerPK"/>
</dbReference>
<dbReference type="GO" id="GO:0030436">
    <property type="term" value="P:asexual sporulation"/>
    <property type="evidence" value="ECO:0007669"/>
    <property type="project" value="UniProtKB-UniRule"/>
</dbReference>
<comment type="similarity">
    <text evidence="7">Belongs to the anti-sigma-factor family.</text>
</comment>
<evidence type="ECO:0000313" key="10">
    <source>
        <dbReference type="Proteomes" id="UP000886721"/>
    </source>
</evidence>
<dbReference type="EMBL" id="DXEM01000031">
    <property type="protein sequence ID" value="HIX68308.1"/>
    <property type="molecule type" value="Genomic_DNA"/>
</dbReference>
<dbReference type="GO" id="GO:0030435">
    <property type="term" value="P:sporulation resulting in formation of a cellular spore"/>
    <property type="evidence" value="ECO:0007669"/>
    <property type="project" value="UniProtKB-KW"/>
</dbReference>
<evidence type="ECO:0000259" key="8">
    <source>
        <dbReference type="SMART" id="SM00387"/>
    </source>
</evidence>
<dbReference type="GO" id="GO:0005524">
    <property type="term" value="F:ATP binding"/>
    <property type="evidence" value="ECO:0007669"/>
    <property type="project" value="UniProtKB-KW"/>
</dbReference>
<evidence type="ECO:0000313" key="9">
    <source>
        <dbReference type="EMBL" id="HIX68308.1"/>
    </source>
</evidence>
<feature type="domain" description="Histidine kinase/HSP90-like ATPase" evidence="8">
    <location>
        <begin position="32"/>
        <end position="136"/>
    </location>
</feature>
<dbReference type="InterPro" id="IPR003594">
    <property type="entry name" value="HATPase_dom"/>
</dbReference>
<evidence type="ECO:0000256" key="3">
    <source>
        <dbReference type="ARBA" id="ARBA00022741"/>
    </source>
</evidence>
<evidence type="ECO:0000256" key="1">
    <source>
        <dbReference type="ARBA" id="ARBA00022527"/>
    </source>
</evidence>
<keyword evidence="2 7" id="KW-0808">Transferase</keyword>
<dbReference type="Pfam" id="PF13581">
    <property type="entry name" value="HATPase_c_2"/>
    <property type="match status" value="1"/>
</dbReference>
<dbReference type="PANTHER" id="PTHR35526:SF3">
    <property type="entry name" value="ANTI-SIGMA-F FACTOR RSBW"/>
    <property type="match status" value="1"/>
</dbReference>
<accession>A0A9D2B9X0</accession>
<dbReference type="SMART" id="SM00387">
    <property type="entry name" value="HATPase_c"/>
    <property type="match status" value="1"/>
</dbReference>
<dbReference type="Proteomes" id="UP000886721">
    <property type="component" value="Unassembled WGS sequence"/>
</dbReference>
<comment type="caution">
    <text evidence="9">The sequence shown here is derived from an EMBL/GenBank/DDBJ whole genome shotgun (WGS) entry which is preliminary data.</text>
</comment>
<sequence length="142" mass="15888">MVHLEFNSESENEGIARVVTAAYMMRFDPTMEEMADVKTAVSEAVTNCIVHAYPDRDGKIIMDVSHEDRCLKIEVEDFGIGILDVRKAMEPMYTTKAEEERTGMGFSFMEAFMDEIEVTSEPGKGTRVVMSRTIGGNEALYG</sequence>
<keyword evidence="3 7" id="KW-0547">Nucleotide-binding</keyword>
<evidence type="ECO:0000256" key="4">
    <source>
        <dbReference type="ARBA" id="ARBA00022777"/>
    </source>
</evidence>
<dbReference type="NCBIfam" id="TIGR01925">
    <property type="entry name" value="spIIAB"/>
    <property type="match status" value="1"/>
</dbReference>
<evidence type="ECO:0000256" key="2">
    <source>
        <dbReference type="ARBA" id="ARBA00022679"/>
    </source>
</evidence>
<evidence type="ECO:0000256" key="6">
    <source>
        <dbReference type="ARBA" id="ARBA00022969"/>
    </source>
</evidence>
<dbReference type="InterPro" id="IPR010194">
    <property type="entry name" value="Anti-sigma_F"/>
</dbReference>
<dbReference type="EC" id="2.7.11.1" evidence="7"/>
<comment type="catalytic activity">
    <reaction evidence="7">
        <text>L-seryl-[protein] + ATP = O-phospho-L-seryl-[protein] + ADP + H(+)</text>
        <dbReference type="Rhea" id="RHEA:17989"/>
        <dbReference type="Rhea" id="RHEA-COMP:9863"/>
        <dbReference type="Rhea" id="RHEA-COMP:11604"/>
        <dbReference type="ChEBI" id="CHEBI:15378"/>
        <dbReference type="ChEBI" id="CHEBI:29999"/>
        <dbReference type="ChEBI" id="CHEBI:30616"/>
        <dbReference type="ChEBI" id="CHEBI:83421"/>
        <dbReference type="ChEBI" id="CHEBI:456216"/>
        <dbReference type="EC" id="2.7.11.1"/>
    </reaction>
</comment>
<dbReference type="SUPFAM" id="SSF55874">
    <property type="entry name" value="ATPase domain of HSP90 chaperone/DNA topoisomerase II/histidine kinase"/>
    <property type="match status" value="1"/>
</dbReference>
<comment type="catalytic activity">
    <reaction evidence="7">
        <text>L-threonyl-[protein] + ATP = O-phospho-L-threonyl-[protein] + ADP + H(+)</text>
        <dbReference type="Rhea" id="RHEA:46608"/>
        <dbReference type="Rhea" id="RHEA-COMP:11060"/>
        <dbReference type="Rhea" id="RHEA-COMP:11605"/>
        <dbReference type="ChEBI" id="CHEBI:15378"/>
        <dbReference type="ChEBI" id="CHEBI:30013"/>
        <dbReference type="ChEBI" id="CHEBI:30616"/>
        <dbReference type="ChEBI" id="CHEBI:61977"/>
        <dbReference type="ChEBI" id="CHEBI:456216"/>
        <dbReference type="EC" id="2.7.11.1"/>
    </reaction>
</comment>
<comment type="function">
    <text evidence="7">Binds to sigma F and blocks its ability to form an RNA polymerase holoenzyme (E-sigma F). Phosphorylates SpoIIAA on a serine residue. This phosphorylation may enable SpoIIAA to act as an anti-anti-sigma factor that counteracts SpoIIAB and thus releases sigma F from inhibition.</text>
</comment>
<dbReference type="GO" id="GO:0004674">
    <property type="term" value="F:protein serine/threonine kinase activity"/>
    <property type="evidence" value="ECO:0007669"/>
    <property type="project" value="UniProtKB-KW"/>
</dbReference>